<dbReference type="STRING" id="1076872.G8ZXE6"/>
<dbReference type="HOGENOM" id="CLU_022082_0_0_1"/>
<keyword evidence="2 6" id="KW-0853">WD repeat</keyword>
<organism evidence="7 8">
    <name type="scientific">Torulaspora delbrueckii</name>
    <name type="common">Yeast</name>
    <name type="synonym">Candida colliculosa</name>
    <dbReference type="NCBI Taxonomy" id="4950"/>
    <lineage>
        <taxon>Eukaryota</taxon>
        <taxon>Fungi</taxon>
        <taxon>Dikarya</taxon>
        <taxon>Ascomycota</taxon>
        <taxon>Saccharomycotina</taxon>
        <taxon>Saccharomycetes</taxon>
        <taxon>Saccharomycetales</taxon>
        <taxon>Saccharomycetaceae</taxon>
        <taxon>Torulaspora</taxon>
    </lineage>
</organism>
<dbReference type="PANTHER" id="PTHR16288:SF0">
    <property type="entry name" value="TRNA (GUANINE-N(7)-)-METHYLTRANSFERASE NON-CATALYTIC SUBUNIT WDR4"/>
    <property type="match status" value="1"/>
</dbReference>
<dbReference type="HAMAP" id="MF_03056">
    <property type="entry name" value="TRM82"/>
    <property type="match status" value="1"/>
</dbReference>
<dbReference type="FunCoup" id="G8ZXE6">
    <property type="interactions" value="298"/>
</dbReference>
<evidence type="ECO:0000256" key="3">
    <source>
        <dbReference type="ARBA" id="ARBA00022694"/>
    </source>
</evidence>
<evidence type="ECO:0000256" key="4">
    <source>
        <dbReference type="ARBA" id="ARBA00022737"/>
    </source>
</evidence>
<evidence type="ECO:0000256" key="6">
    <source>
        <dbReference type="HAMAP-Rule" id="MF_03056"/>
    </source>
</evidence>
<dbReference type="GO" id="GO:0005634">
    <property type="term" value="C:nucleus"/>
    <property type="evidence" value="ECO:0007669"/>
    <property type="project" value="UniProtKB-SubCell"/>
</dbReference>
<evidence type="ECO:0000256" key="5">
    <source>
        <dbReference type="ARBA" id="ARBA00023242"/>
    </source>
</evidence>
<evidence type="ECO:0000256" key="2">
    <source>
        <dbReference type="ARBA" id="ARBA00022574"/>
    </source>
</evidence>
<dbReference type="AlphaFoldDB" id="G8ZXE6"/>
<dbReference type="GO" id="GO:0005829">
    <property type="term" value="C:cytosol"/>
    <property type="evidence" value="ECO:0007669"/>
    <property type="project" value="EnsemblFungi"/>
</dbReference>
<keyword evidence="8" id="KW-1185">Reference proteome</keyword>
<dbReference type="EMBL" id="HE616747">
    <property type="protein sequence ID" value="CCE93290.1"/>
    <property type="molecule type" value="Genomic_DNA"/>
</dbReference>
<evidence type="ECO:0000256" key="1">
    <source>
        <dbReference type="ARBA" id="ARBA00004123"/>
    </source>
</evidence>
<dbReference type="Proteomes" id="UP000005627">
    <property type="component" value="Chromosome 6"/>
</dbReference>
<evidence type="ECO:0000313" key="7">
    <source>
        <dbReference type="EMBL" id="CCE93290.1"/>
    </source>
</evidence>
<dbReference type="KEGG" id="tdl:TDEL_0F04790"/>
<dbReference type="OrthoDB" id="339900at2759"/>
<dbReference type="eggNOG" id="KOG3914">
    <property type="taxonomic scope" value="Eukaryota"/>
</dbReference>
<dbReference type="InterPro" id="IPR015943">
    <property type="entry name" value="WD40/YVTN_repeat-like_dom_sf"/>
</dbReference>
<dbReference type="PANTHER" id="PTHR16288">
    <property type="entry name" value="WD40 REPEAT PROTEIN 4"/>
    <property type="match status" value="1"/>
</dbReference>
<sequence length="432" mass="48174">MALIHPLQSLISNSAGNLVFVVIKSSVLAFKCVDGQYSLVGRWTDDLASNETSKQSEDATTVKKLKDNEGQVVKKAESPAPGIAFSLQVRNLTLTHDESKLIACVDSDKSVVVFEIDEKDGANCLKLIKRQPFPKRPNAVTIAENGDKVLIADKFGDVHRISINQSEVVKSEEMEPILGHVSMLTGVTLAKNSQGQNFIITSDRDEHIKISHYPQCFIVDKWLFGHNEFVSSFCIPSWNPSWLFSAGGDDSIFAWNWEKGSKLSHFDFSDLIKPHLTKAHRGADRFQNEKKDVIECAVSRVLTCESIPFLAFFVEATKLLYVLEICPKSGALTLKQSIKFTHNIVSLSESHDEFCVTLDTSKSDDEEYVNFVEYDQETEDFMIDIAKSEAFNKALISSVKDDASVKADETDLYSLYGIISLKNMGNIIPDQL</sequence>
<comment type="pathway">
    <text evidence="6">tRNA modification; N(7)-methylguanine-tRNA biosynthesis.</text>
</comment>
<dbReference type="UniPathway" id="UPA00989"/>
<comment type="function">
    <text evidence="6">Required for the formation of N(7)-methylguanine at position 46 (m7G46) in tRNA. In the complex, it is required to stabilize and induce conformational changes of the catalytic subunit.</text>
</comment>
<dbReference type="InterPro" id="IPR036322">
    <property type="entry name" value="WD40_repeat_dom_sf"/>
</dbReference>
<evidence type="ECO:0000313" key="8">
    <source>
        <dbReference type="Proteomes" id="UP000005627"/>
    </source>
</evidence>
<keyword evidence="4 6" id="KW-0677">Repeat</keyword>
<evidence type="ECO:0008006" key="9">
    <source>
        <dbReference type="Google" id="ProtNLM"/>
    </source>
</evidence>
<dbReference type="Gene3D" id="2.130.10.10">
    <property type="entry name" value="YVTN repeat-like/Quinoprotein amine dehydrogenase"/>
    <property type="match status" value="1"/>
</dbReference>
<dbReference type="InParanoid" id="G8ZXE6"/>
<proteinExistence type="inferred from homology"/>
<gene>
    <name evidence="7" type="primary">TDEL0F04790</name>
    <name evidence="7" type="ORF">TDEL_0F04790</name>
</gene>
<dbReference type="GO" id="GO:0106004">
    <property type="term" value="P:tRNA (guanine-N7)-methylation"/>
    <property type="evidence" value="ECO:0007669"/>
    <property type="project" value="UniProtKB-UniRule"/>
</dbReference>
<dbReference type="GO" id="GO:0106143">
    <property type="term" value="C:tRNA (m7G46) methyltransferase complex"/>
    <property type="evidence" value="ECO:0007669"/>
    <property type="project" value="EnsemblFungi"/>
</dbReference>
<reference evidence="7 8" key="1">
    <citation type="journal article" date="2011" name="Proc. Natl. Acad. Sci. U.S.A.">
        <title>Evolutionary erosion of yeast sex chromosomes by mating-type switching accidents.</title>
        <authorList>
            <person name="Gordon J.L."/>
            <person name="Armisen D."/>
            <person name="Proux-Wera E."/>
            <person name="Oheigeartaigh S.S."/>
            <person name="Byrne K.P."/>
            <person name="Wolfe K.H."/>
        </authorList>
    </citation>
    <scope>NUCLEOTIDE SEQUENCE [LARGE SCALE GENOMIC DNA]</scope>
    <source>
        <strain evidence="8">ATCC 10662 / CBS 1146 / NBRC 0425 / NCYC 2629 / NRRL Y-866</strain>
    </source>
</reference>
<dbReference type="SUPFAM" id="SSF50978">
    <property type="entry name" value="WD40 repeat-like"/>
    <property type="match status" value="1"/>
</dbReference>
<dbReference type="InterPro" id="IPR028884">
    <property type="entry name" value="Trm82"/>
</dbReference>
<accession>G8ZXE6</accession>
<comment type="similarity">
    <text evidence="6">Belongs to the WD repeat TRM82 family.</text>
</comment>
<protein>
    <recommendedName>
        <fullName evidence="9">Transfer RNA methyltransferase 82</fullName>
    </recommendedName>
</protein>
<dbReference type="GO" id="GO:0008047">
    <property type="term" value="F:enzyme activator activity"/>
    <property type="evidence" value="ECO:0007669"/>
    <property type="project" value="EnsemblFungi"/>
</dbReference>
<dbReference type="RefSeq" id="XP_003682501.1">
    <property type="nucleotide sequence ID" value="XM_003682453.1"/>
</dbReference>
<dbReference type="GeneID" id="11501885"/>
<keyword evidence="5 6" id="KW-0539">Nucleus</keyword>
<comment type="subcellular location">
    <subcellularLocation>
        <location evidence="1 6">Nucleus</location>
    </subcellularLocation>
</comment>
<name>G8ZXE6_TORDE</name>
<dbReference type="InterPro" id="IPR001680">
    <property type="entry name" value="WD40_rpt"/>
</dbReference>
<keyword evidence="3 6" id="KW-0819">tRNA processing</keyword>
<dbReference type="SMART" id="SM00320">
    <property type="entry name" value="WD40"/>
    <property type="match status" value="3"/>
</dbReference>